<dbReference type="RefSeq" id="WP_202721443.1">
    <property type="nucleotide sequence ID" value="NZ_BPEX01000044.1"/>
</dbReference>
<dbReference type="EMBL" id="JAESVD010000004">
    <property type="protein sequence ID" value="MBL4913168.1"/>
    <property type="molecule type" value="Genomic_DNA"/>
</dbReference>
<protein>
    <submittedName>
        <fullName evidence="2">DUF4381 domain-containing protein</fullName>
    </submittedName>
</protein>
<evidence type="ECO:0000313" key="3">
    <source>
        <dbReference type="Proteomes" id="UP000604898"/>
    </source>
</evidence>
<dbReference type="Pfam" id="PF14316">
    <property type="entry name" value="DUF4381"/>
    <property type="match status" value="1"/>
</dbReference>
<gene>
    <name evidence="2" type="ORF">JMA39_08440</name>
</gene>
<evidence type="ECO:0000313" key="2">
    <source>
        <dbReference type="EMBL" id="MBL4913168.1"/>
    </source>
</evidence>
<organism evidence="2 3">
    <name type="scientific">Shewanella schlegeliana</name>
    <dbReference type="NCBI Taxonomy" id="190308"/>
    <lineage>
        <taxon>Bacteria</taxon>
        <taxon>Pseudomonadati</taxon>
        <taxon>Pseudomonadota</taxon>
        <taxon>Gammaproteobacteria</taxon>
        <taxon>Alteromonadales</taxon>
        <taxon>Shewanellaceae</taxon>
        <taxon>Shewanella</taxon>
    </lineage>
</organism>
<evidence type="ECO:0000256" key="1">
    <source>
        <dbReference type="SAM" id="Phobius"/>
    </source>
</evidence>
<dbReference type="InterPro" id="IPR025489">
    <property type="entry name" value="DUF4381"/>
</dbReference>
<keyword evidence="1" id="KW-1133">Transmembrane helix</keyword>
<proteinExistence type="predicted"/>
<comment type="caution">
    <text evidence="2">The sequence shown here is derived from an EMBL/GenBank/DDBJ whole genome shotgun (WGS) entry which is preliminary data.</text>
</comment>
<keyword evidence="3" id="KW-1185">Reference proteome</keyword>
<name>A0ABS1SX89_9GAMM</name>
<keyword evidence="1" id="KW-0472">Membrane</keyword>
<keyword evidence="1" id="KW-0812">Transmembrane</keyword>
<sequence>MSNSVNPALATMQDIQTPAEIGLWPLAYGYWISLFVAIAVITLLIIWLRKHRKAGAVKRAALKELAMLDQNHQQFAVEVSSLLKRAAISYGSREQVAQLTGSDWYKWLNAQVKAPQDELCKLLALRFQKAQLTEDEKQALRLHAQSWLKAALPLRKVDQMSKKTSEVSQC</sequence>
<feature type="transmembrane region" description="Helical" evidence="1">
    <location>
        <begin position="28"/>
        <end position="48"/>
    </location>
</feature>
<dbReference type="Proteomes" id="UP000604898">
    <property type="component" value="Unassembled WGS sequence"/>
</dbReference>
<reference evidence="2 3" key="1">
    <citation type="submission" date="2021-01" db="EMBL/GenBank/DDBJ databases">
        <title>Genome sequence of Shewanella schlegeliana JCM 11561.</title>
        <authorList>
            <person name="Zhang H."/>
            <person name="Li C."/>
        </authorList>
    </citation>
    <scope>NUCLEOTIDE SEQUENCE [LARGE SCALE GENOMIC DNA]</scope>
    <source>
        <strain evidence="2 3">JCM 11561</strain>
    </source>
</reference>
<accession>A0ABS1SX89</accession>